<dbReference type="OrthoDB" id="2052561at2"/>
<dbReference type="SUPFAM" id="SSF52540">
    <property type="entry name" value="P-loop containing nucleoside triphosphate hydrolases"/>
    <property type="match status" value="1"/>
</dbReference>
<reference evidence="3" key="2">
    <citation type="submission" date="2014-05" db="EMBL/GenBank/DDBJ databases">
        <title>Draft genome sequence of Virgibacillus massiliensis Vm-5.</title>
        <authorList>
            <person name="Khelaifia S."/>
            <person name="Croce O."/>
            <person name="Lagier J.C."/>
            <person name="Raoult D."/>
        </authorList>
    </citation>
    <scope>NUCLEOTIDE SEQUENCE [LARGE SCALE GENOMIC DNA]</scope>
    <source>
        <strain evidence="3">Vm-5</strain>
    </source>
</reference>
<dbReference type="EMBL" id="CCDP010000003">
    <property type="protein sequence ID" value="CDQ41533.1"/>
    <property type="molecule type" value="Genomic_DNA"/>
</dbReference>
<organism evidence="2 3">
    <name type="scientific">Virgibacillus massiliensis</name>
    <dbReference type="NCBI Taxonomy" id="1462526"/>
    <lineage>
        <taxon>Bacteria</taxon>
        <taxon>Bacillati</taxon>
        <taxon>Bacillota</taxon>
        <taxon>Bacilli</taxon>
        <taxon>Bacillales</taxon>
        <taxon>Bacillaceae</taxon>
        <taxon>Virgibacillus</taxon>
    </lineage>
</organism>
<proteinExistence type="predicted"/>
<keyword evidence="3" id="KW-1185">Reference proteome</keyword>
<sequence>MEGVKKNVIQPEQTLLETYICKGCNQQVKQKELIIPIGPHRGDKIIANYGCICEDIKLAEETKHALYSLKRNRLIDNFNYYSLINNSLKQATIENYNPTSIELNEVKQKVLEYINSFDGEQNLLFTGNCGTGKSHLSTSITKKLMEQGYKCLFLSLPKLLTKIKRTYNKGGGIEDELLDIIRQVDLLVIDDIGSEQQTEWSTSKLFEILDDRAGKATIYTTNLSSSELKKRVNERNFSRMMENTEVVVMNGADYRRRDF</sequence>
<comment type="caution">
    <text evidence="2">The sequence shown here is derived from an EMBL/GenBank/DDBJ whole genome shotgun (WGS) entry which is preliminary data.</text>
</comment>
<name>A0A024QG70_9BACI</name>
<dbReference type="PANTHER" id="PTHR30050:SF4">
    <property type="entry name" value="ATP-BINDING PROTEIN RV3427C IN INSERTION SEQUENCE-RELATED"/>
    <property type="match status" value="1"/>
</dbReference>
<reference evidence="2 3" key="1">
    <citation type="submission" date="2014-03" db="EMBL/GenBank/DDBJ databases">
        <authorList>
            <person name="Urmite Genomes U."/>
        </authorList>
    </citation>
    <scope>NUCLEOTIDE SEQUENCE [LARGE SCALE GENOMIC DNA]</scope>
    <source>
        <strain evidence="2 3">Vm-5</strain>
    </source>
</reference>
<evidence type="ECO:0000259" key="1">
    <source>
        <dbReference type="SMART" id="SM00382"/>
    </source>
</evidence>
<gene>
    <name evidence="2" type="primary">dnaC_4</name>
    <name evidence="2" type="ORF">BN990_03906</name>
</gene>
<evidence type="ECO:0000313" key="2">
    <source>
        <dbReference type="EMBL" id="CDQ41533.1"/>
    </source>
</evidence>
<accession>A0A024QG70</accession>
<dbReference type="eggNOG" id="COG1484">
    <property type="taxonomic scope" value="Bacteria"/>
</dbReference>
<dbReference type="AlphaFoldDB" id="A0A024QG70"/>
<protein>
    <submittedName>
        <fullName evidence="2">DNA replication protein DnaC</fullName>
    </submittedName>
</protein>
<dbReference type="InterPro" id="IPR002611">
    <property type="entry name" value="IstB_ATP-bd"/>
</dbReference>
<dbReference type="RefSeq" id="WP_038246278.1">
    <property type="nucleotide sequence ID" value="NZ_BNER01000005.1"/>
</dbReference>
<dbReference type="STRING" id="1462526.BN990_03906"/>
<dbReference type="Proteomes" id="UP000028875">
    <property type="component" value="Unassembled WGS sequence"/>
</dbReference>
<dbReference type="GO" id="GO:0006260">
    <property type="term" value="P:DNA replication"/>
    <property type="evidence" value="ECO:0007669"/>
    <property type="project" value="TreeGrafter"/>
</dbReference>
<dbReference type="Pfam" id="PF01695">
    <property type="entry name" value="IstB_IS21"/>
    <property type="match status" value="1"/>
</dbReference>
<dbReference type="PANTHER" id="PTHR30050">
    <property type="entry name" value="CHROMOSOMAL REPLICATION INITIATOR PROTEIN DNAA"/>
    <property type="match status" value="1"/>
</dbReference>
<dbReference type="InterPro" id="IPR003593">
    <property type="entry name" value="AAA+_ATPase"/>
</dbReference>
<dbReference type="Gene3D" id="3.40.50.300">
    <property type="entry name" value="P-loop containing nucleotide triphosphate hydrolases"/>
    <property type="match status" value="1"/>
</dbReference>
<dbReference type="SMART" id="SM00382">
    <property type="entry name" value="AAA"/>
    <property type="match status" value="1"/>
</dbReference>
<dbReference type="GO" id="GO:0005524">
    <property type="term" value="F:ATP binding"/>
    <property type="evidence" value="ECO:0007669"/>
    <property type="project" value="InterPro"/>
</dbReference>
<feature type="domain" description="AAA+ ATPase" evidence="1">
    <location>
        <begin position="119"/>
        <end position="247"/>
    </location>
</feature>
<dbReference type="CDD" id="cd00009">
    <property type="entry name" value="AAA"/>
    <property type="match status" value="1"/>
</dbReference>
<dbReference type="InterPro" id="IPR027417">
    <property type="entry name" value="P-loop_NTPase"/>
</dbReference>
<evidence type="ECO:0000313" key="3">
    <source>
        <dbReference type="Proteomes" id="UP000028875"/>
    </source>
</evidence>